<name>A0AB36TI92_ACETH</name>
<protein>
    <submittedName>
        <fullName evidence="4">AMP-activated protein kinase-like protein</fullName>
    </submittedName>
</protein>
<evidence type="ECO:0000313" key="4">
    <source>
        <dbReference type="EMBL" id="PFH02865.1"/>
    </source>
</evidence>
<accession>A0AB36TI92</accession>
<keyword evidence="1" id="KW-0119">Carbohydrate metabolism</keyword>
<keyword evidence="1" id="KW-0136">Cellulose degradation</keyword>
<dbReference type="InterPro" id="IPR032640">
    <property type="entry name" value="AMPK1_CBM"/>
</dbReference>
<feature type="domain" description="AMP-activated protein kinase glycogen-binding" evidence="3">
    <location>
        <begin position="15"/>
        <end position="89"/>
    </location>
</feature>
<organism evidence="4 5">
    <name type="scientific">Acetivibrio thermocellus AD2</name>
    <dbReference type="NCBI Taxonomy" id="1138384"/>
    <lineage>
        <taxon>Bacteria</taxon>
        <taxon>Bacillati</taxon>
        <taxon>Bacillota</taxon>
        <taxon>Clostridia</taxon>
        <taxon>Eubacteriales</taxon>
        <taxon>Oscillospiraceae</taxon>
        <taxon>Acetivibrio</taxon>
    </lineage>
</organism>
<dbReference type="InterPro" id="IPR014756">
    <property type="entry name" value="Ig_E-set"/>
</dbReference>
<dbReference type="Proteomes" id="UP000223596">
    <property type="component" value="Unassembled WGS sequence"/>
</dbReference>
<feature type="compositionally biased region" description="Basic and acidic residues" evidence="2">
    <location>
        <begin position="355"/>
        <end position="372"/>
    </location>
</feature>
<proteinExistence type="predicted"/>
<feature type="region of interest" description="Disordered" evidence="2">
    <location>
        <begin position="286"/>
        <end position="311"/>
    </location>
</feature>
<keyword evidence="1" id="KW-0624">Polysaccharide degradation</keyword>
<dbReference type="GO" id="GO:0016301">
    <property type="term" value="F:kinase activity"/>
    <property type="evidence" value="ECO:0007669"/>
    <property type="project" value="UniProtKB-KW"/>
</dbReference>
<evidence type="ECO:0000256" key="1">
    <source>
        <dbReference type="ARBA" id="ARBA00023001"/>
    </source>
</evidence>
<dbReference type="GeneID" id="35805177"/>
<dbReference type="CDD" id="cd07184">
    <property type="entry name" value="E_set_Isoamylase_like_N"/>
    <property type="match status" value="1"/>
</dbReference>
<evidence type="ECO:0000313" key="5">
    <source>
        <dbReference type="Proteomes" id="UP000223596"/>
    </source>
</evidence>
<feature type="region of interest" description="Disordered" evidence="2">
    <location>
        <begin position="325"/>
        <end position="400"/>
    </location>
</feature>
<dbReference type="Pfam" id="PF16561">
    <property type="entry name" value="AMPK1_CBM"/>
    <property type="match status" value="1"/>
</dbReference>
<dbReference type="RefSeq" id="WP_003516583.1">
    <property type="nucleotide sequence ID" value="NZ_CP013828.1"/>
</dbReference>
<evidence type="ECO:0000259" key="3">
    <source>
        <dbReference type="Pfam" id="PF16561"/>
    </source>
</evidence>
<feature type="compositionally biased region" description="Acidic residues" evidence="2">
    <location>
        <begin position="345"/>
        <end position="354"/>
    </location>
</feature>
<keyword evidence="4" id="KW-0418">Kinase</keyword>
<comment type="caution">
    <text evidence="4">The sequence shown here is derived from an EMBL/GenBank/DDBJ whole genome shotgun (WGS) entry which is preliminary data.</text>
</comment>
<evidence type="ECO:0000256" key="2">
    <source>
        <dbReference type="SAM" id="MobiDB-lite"/>
    </source>
</evidence>
<dbReference type="AlphaFoldDB" id="A0AB36TI92"/>
<dbReference type="EMBL" id="PDBW01000001">
    <property type="protein sequence ID" value="PFH02865.1"/>
    <property type="molecule type" value="Genomic_DNA"/>
</dbReference>
<keyword evidence="4" id="KW-0808">Transferase</keyword>
<sequence>MKYPFYYCCDNLDIKSISVIGDFNNWDGGKNILKRHDDGTWMTEIELSPGKYRYKFLINDSILFNDPNALIYTYDDKGGTASFIIIDESNKRIINTKPASLNIESYSFLSVDKELSYCENGERKCYKDKHSSIMLKIGFSDITGLHTVNAIWYAPNNEIHEIQESVLNDGEKNENRKNEALFQININDDTIAGEWKLQIFINGSLALEDSFTVELKQPEVLDKTALDDAAMLSADLEVPDFLIEEDMQNEFEAPEFEVESNLQTNAEKEEISEEDLLGLFDDIKEIDMPEKDTSGNQKTPAPDETEMPADGNIMNLFDEIRISELKDEKAQDTENNTESTSKEAEESDSAIDELLELREFIDSSQNSEKDSIESSGGKSGEEANEEDISDIFIDIKNRTD</sequence>
<dbReference type="InterPro" id="IPR013783">
    <property type="entry name" value="Ig-like_fold"/>
</dbReference>
<reference evidence="4 5" key="1">
    <citation type="submission" date="2017-09" db="EMBL/GenBank/DDBJ databases">
        <title>Evaluation of Pacific Biosciences Sequencing Technology to Finishing C. thermocellum Genome Sequences.</title>
        <authorList>
            <person name="Brown S."/>
        </authorList>
    </citation>
    <scope>NUCLEOTIDE SEQUENCE [LARGE SCALE GENOMIC DNA]</scope>
    <source>
        <strain evidence="4 5">AD2</strain>
    </source>
</reference>
<dbReference type="SUPFAM" id="SSF81296">
    <property type="entry name" value="E set domains"/>
    <property type="match status" value="1"/>
</dbReference>
<dbReference type="Gene3D" id="2.60.40.10">
    <property type="entry name" value="Immunoglobulins"/>
    <property type="match status" value="1"/>
</dbReference>
<gene>
    <name evidence="4" type="ORF">M972_111657</name>
</gene>
<dbReference type="GO" id="GO:0030245">
    <property type="term" value="P:cellulose catabolic process"/>
    <property type="evidence" value="ECO:0007669"/>
    <property type="project" value="UniProtKB-KW"/>
</dbReference>